<protein>
    <submittedName>
        <fullName evidence="6">Protein-lysine N-methyltransferase efm5</fullName>
    </submittedName>
</protein>
<dbReference type="Gene3D" id="1.10.10.10">
    <property type="entry name" value="Winged helix-like DNA-binding domain superfamily/Winged helix DNA-binding domain"/>
    <property type="match status" value="1"/>
</dbReference>
<keyword evidence="3" id="KW-0378">Hydrolase</keyword>
<dbReference type="CDD" id="cd07722">
    <property type="entry name" value="LACTB2-like_MBL-fold"/>
    <property type="match status" value="1"/>
</dbReference>
<dbReference type="InterPro" id="IPR050662">
    <property type="entry name" value="Sec-metab_biosynth-thioest"/>
</dbReference>
<proteinExistence type="inferred from homology"/>
<comment type="similarity">
    <text evidence="1">Belongs to the metallo-beta-lactamase superfamily. Glyoxalase II family.</text>
</comment>
<dbReference type="InterPro" id="IPR036866">
    <property type="entry name" value="RibonucZ/Hydroxyglut_hydro"/>
</dbReference>
<dbReference type="InterPro" id="IPR041516">
    <property type="entry name" value="LACTB2_WH"/>
</dbReference>
<keyword evidence="7" id="KW-1185">Reference proteome</keyword>
<evidence type="ECO:0000313" key="6">
    <source>
        <dbReference type="EMBL" id="KAL0634572.1"/>
    </source>
</evidence>
<dbReference type="InterPro" id="IPR047921">
    <property type="entry name" value="LACTB2-like_MBL-fold"/>
</dbReference>
<keyword evidence="4" id="KW-0862">Zinc</keyword>
<organism evidence="6 7">
    <name type="scientific">Discina gigas</name>
    <dbReference type="NCBI Taxonomy" id="1032678"/>
    <lineage>
        <taxon>Eukaryota</taxon>
        <taxon>Fungi</taxon>
        <taxon>Dikarya</taxon>
        <taxon>Ascomycota</taxon>
        <taxon>Pezizomycotina</taxon>
        <taxon>Pezizomycetes</taxon>
        <taxon>Pezizales</taxon>
        <taxon>Discinaceae</taxon>
        <taxon>Discina</taxon>
    </lineage>
</organism>
<evidence type="ECO:0000256" key="2">
    <source>
        <dbReference type="ARBA" id="ARBA00022723"/>
    </source>
</evidence>
<evidence type="ECO:0000256" key="4">
    <source>
        <dbReference type="ARBA" id="ARBA00022833"/>
    </source>
</evidence>
<dbReference type="InterPro" id="IPR001279">
    <property type="entry name" value="Metallo-B-lactamas"/>
</dbReference>
<dbReference type="Pfam" id="PF17778">
    <property type="entry name" value="WHD_BLACT"/>
    <property type="match status" value="1"/>
</dbReference>
<dbReference type="SUPFAM" id="SSF56281">
    <property type="entry name" value="Metallo-hydrolase/oxidoreductase"/>
    <property type="match status" value="1"/>
</dbReference>
<comment type="caution">
    <text evidence="6">The sequence shown here is derived from an EMBL/GenBank/DDBJ whole genome shotgun (WGS) entry which is preliminary data.</text>
</comment>
<evidence type="ECO:0000256" key="1">
    <source>
        <dbReference type="ARBA" id="ARBA00006759"/>
    </source>
</evidence>
<dbReference type="Proteomes" id="UP001447188">
    <property type="component" value="Unassembled WGS sequence"/>
</dbReference>
<reference evidence="6 7" key="1">
    <citation type="submission" date="2024-02" db="EMBL/GenBank/DDBJ databases">
        <title>Discinaceae phylogenomics.</title>
        <authorList>
            <person name="Dirks A.C."/>
            <person name="James T.Y."/>
        </authorList>
    </citation>
    <scope>NUCLEOTIDE SEQUENCE [LARGE SCALE GENOMIC DNA]</scope>
    <source>
        <strain evidence="6 7">ACD0624</strain>
    </source>
</reference>
<evidence type="ECO:0000313" key="7">
    <source>
        <dbReference type="Proteomes" id="UP001447188"/>
    </source>
</evidence>
<dbReference type="EMBL" id="JBBBZM010000090">
    <property type="protein sequence ID" value="KAL0634572.1"/>
    <property type="molecule type" value="Genomic_DNA"/>
</dbReference>
<gene>
    <name evidence="6" type="primary">EFM5_2</name>
    <name evidence="6" type="ORF">Q9L58_006458</name>
</gene>
<accession>A0ABR3GFP6</accession>
<dbReference type="InterPro" id="IPR036388">
    <property type="entry name" value="WH-like_DNA-bd_sf"/>
</dbReference>
<keyword evidence="2" id="KW-0479">Metal-binding</keyword>
<feature type="domain" description="Metallo-beta-lactamase" evidence="5">
    <location>
        <begin position="48"/>
        <end position="202"/>
    </location>
</feature>
<evidence type="ECO:0000256" key="3">
    <source>
        <dbReference type="ARBA" id="ARBA00022801"/>
    </source>
</evidence>
<dbReference type="Gene3D" id="3.60.15.10">
    <property type="entry name" value="Ribonuclease Z/Hydroxyacylglutathione hydrolase-like"/>
    <property type="match status" value="1"/>
</dbReference>
<dbReference type="PANTHER" id="PTHR23131:SF0">
    <property type="entry name" value="ENDORIBONUCLEASE LACTB2"/>
    <property type="match status" value="1"/>
</dbReference>
<evidence type="ECO:0000259" key="5">
    <source>
        <dbReference type="SMART" id="SM00849"/>
    </source>
</evidence>
<dbReference type="Pfam" id="PF00753">
    <property type="entry name" value="Lactamase_B"/>
    <property type="match status" value="2"/>
</dbReference>
<dbReference type="PANTHER" id="PTHR23131">
    <property type="entry name" value="ENDORIBONUCLEASE LACTB2"/>
    <property type="match status" value="1"/>
</dbReference>
<dbReference type="SMART" id="SM00849">
    <property type="entry name" value="Lactamase_B"/>
    <property type="match status" value="1"/>
</dbReference>
<sequence>MAQNYAAAHDEFLKAQLAGLPFLPAVERLSPTVIRILGGNPGKFALQGTNTYLLGTGSPRLLIDTAQGLPPWRASLSTVLASESTSISSALLTHYHHDHIGGIPDLLALSPTTLLHKHTPEPDQLPIVDGQEFTVPGATLRAIHTPGHTHDHISFLLLEENAVFTGDTVLGHGTTVFEDLAAYMGSLARLQELNAGRLYPAHGAVVEDGPRKLAEYVRHRKLRENQVVRTLAQMRDGASSMEIVKTIYSDVGVELHKAAENGVRQVLEKLEGEGKVVRREVDGLIVWVLQEPPKL</sequence>
<name>A0ABR3GFP6_9PEZI</name>